<feature type="domain" description="DUF11" evidence="4">
    <location>
        <begin position="1305"/>
        <end position="1406"/>
    </location>
</feature>
<evidence type="ECO:0000256" key="3">
    <source>
        <dbReference type="ARBA" id="ARBA00022729"/>
    </source>
</evidence>
<comment type="caution">
    <text evidence="6">The sequence shown here is derived from an EMBL/GenBank/DDBJ whole genome shotgun (WGS) entry which is preliminary data.</text>
</comment>
<dbReference type="Proteomes" id="UP000488299">
    <property type="component" value="Unassembled WGS sequence"/>
</dbReference>
<keyword evidence="7" id="KW-1185">Reference proteome</keyword>
<dbReference type="SUPFAM" id="SSF117074">
    <property type="entry name" value="Hypothetical protein PA1324"/>
    <property type="match status" value="2"/>
</dbReference>
<reference evidence="6 7" key="1">
    <citation type="submission" date="2019-10" db="EMBL/GenBank/DDBJ databases">
        <title>Rudanella paleaurantiibacter sp. nov., isolated from sludge.</title>
        <authorList>
            <person name="Xu S.Q."/>
        </authorList>
    </citation>
    <scope>NUCLEOTIDE SEQUENCE [LARGE SCALE GENOMIC DNA]</scope>
    <source>
        <strain evidence="6 7">HX-22-17</strain>
    </source>
</reference>
<evidence type="ECO:0000313" key="6">
    <source>
        <dbReference type="EMBL" id="KAB7726504.1"/>
    </source>
</evidence>
<dbReference type="Pfam" id="PF17210">
    <property type="entry name" value="SdrD_B"/>
    <property type="match status" value="1"/>
</dbReference>
<keyword evidence="3" id="KW-0732">Signal</keyword>
<evidence type="ECO:0000256" key="2">
    <source>
        <dbReference type="ARBA" id="ARBA00022525"/>
    </source>
</evidence>
<feature type="domain" description="SD-repeat containing protein B" evidence="5">
    <location>
        <begin position="655"/>
        <end position="784"/>
    </location>
</feature>
<protein>
    <submittedName>
        <fullName evidence="6">DUF11 domain-containing protein</fullName>
    </submittedName>
</protein>
<evidence type="ECO:0000259" key="5">
    <source>
        <dbReference type="Pfam" id="PF17210"/>
    </source>
</evidence>
<evidence type="ECO:0000256" key="1">
    <source>
        <dbReference type="ARBA" id="ARBA00004613"/>
    </source>
</evidence>
<dbReference type="NCBIfam" id="TIGR01451">
    <property type="entry name" value="B_ant_repeat"/>
    <property type="match status" value="1"/>
</dbReference>
<sequence>MITGSMMSWNGWHWYFVTGSRSTYPKKQYYIMCHKFFLAFLLVVVASMGAEAQSISGTVFRDFNADGLYTSLPASGTYSYGEPGIGGVSIRAYNSAGTEVATVYSNSLTGSYSLTGLTTGQTYRIEFGNLPGGDYETTRGRAAGGSATSIQFVKSPSTAVNFGLNYPNDYCQQSPPLIVPCFVSGDPLASNSTVADEHVLVNVPYTAQGTAVVATPLADAKHIGSVWGAAYQRETKKLFTAAFLKRHVGLGPAGLGGIYVTNTTGAPTPSLYVDLESAPFNLNLGASRLTGRTLPVSGTASSTDPLAFSAVGTVGLGGLALSTDGTVLYAVDLFNRKLLALKIGNPAATSLSGANLTQINLPDPACNRGVARPFAVTVQDSKVFIGMVCTGENGGSASDLYAHIYAMNEGATAIPSIPVLSFRLNYSKGQVHTGDSNLGDNWETWVTQFNQLNIGGTISSGAVRVGRPQPMITDITFADDGDMIVAFSDRSGHQLGYEQRNTTDAGSNPTLYNGYIGGDLLRANYTGTGWVLEQNATLGPLASVGSNNGQGPGTPTSNGYSSPSGEFFFGENYSTIHEETGMGSGFSVPGLNQTIVSIMDPFDVFTGGFGWFDNTTGASVRRAQLYDSNSDGGITYGKANGLGVIKALCDAAPVQIGNRVWSDLNNNGVQDAAEPGISGVLITLKGPNSTTIGTVTTNAQGEYYFTNAAGTDGNGYNYGVNLTYGGSYSLCFPTSASGLALSSQPNAGTGTSADYIDSDPTAAGVIVFTLGQAGQNNFSYDAGYVPCALSFTATPGSCNPTTNRYAVTGTVTFTATPGGSLTIIDDGANTPAVATVLSVSAGQVTLPFTLTGLVSGGRQHVVSVSFSTTDCGTQSLTYLSPTSCIATPCVGTNLLTNPSFEQGLPVLPVGQTLQSPPVGWTGGTADNNPNAGFAAPDGYAFAFSGDNGGTLCQSVSATAGNTYQLTFYAGVHQLNGQRVTLSFLNSNSAVLGTPASFSITHILENTNSFGGPYSLSGVAQAGTAQVRVCGVSGNGVGSSFYVKLDNLCLTGAAAPCAVSVAVPPPVCNTTTNQYALSGTLSLTSAVAGTATLTDGTTSATLAITTGQASAPFTLTGLRSGTGAHNLLVTLPGCGSASVGYTAPPLCASLTLGSATVCAGQTVSLTAIGCPQSVLFAGGGSVNGNVLTISTAASLTTTAIFTYTAICTSTSISTTGTVTVNPLPSLTLTQTPSGTVTTGSTVTLTAQGCTGGTLRWSDNTANLNGNTATVMPNRSSQVYSATCTTQSGCVGSASLTVTAVEQPAQLVLVKQVSTSRARLGDLLTYTVVLANVGLGASEPVSVTDVMQGVVFVPSSATSSRGSFISTPAGGVWTLPALPASTTVSLVYTASVAADGVVYNTAKIPSQTATVCTSVPMLVCDNNPIAILLTAPAGYSRYKWFRLGENQPVYDGPLNSFTATQAGEYRVSVVGSQGACTDGSCCPVVIEAVPFPPVTALAVAPSCQGNVPLSNGQIKLASLASASIGAGLLYQISTGTTFDTERVLAQGNVPIGGLLADNLGVGVYTVRLTTSTELVCQQDFVITVLATCVCPAPKCVPIVIKKTKGGAK</sequence>
<dbReference type="EMBL" id="WELI01000015">
    <property type="protein sequence ID" value="KAB7726504.1"/>
    <property type="molecule type" value="Genomic_DNA"/>
</dbReference>
<dbReference type="Gene3D" id="2.60.40.10">
    <property type="entry name" value="Immunoglobulins"/>
    <property type="match status" value="2"/>
</dbReference>
<dbReference type="InterPro" id="IPR033764">
    <property type="entry name" value="Sdr_B"/>
</dbReference>
<dbReference type="InterPro" id="IPR013783">
    <property type="entry name" value="Ig-like_fold"/>
</dbReference>
<comment type="subcellular location">
    <subcellularLocation>
        <location evidence="1">Secreted</location>
    </subcellularLocation>
</comment>
<evidence type="ECO:0000313" key="7">
    <source>
        <dbReference type="Proteomes" id="UP000488299"/>
    </source>
</evidence>
<proteinExistence type="predicted"/>
<dbReference type="Gene3D" id="2.60.120.260">
    <property type="entry name" value="Galactose-binding domain-like"/>
    <property type="match status" value="1"/>
</dbReference>
<name>A0A7J5TT23_9BACT</name>
<keyword evidence="2" id="KW-0964">Secreted</keyword>
<accession>A0A7J5TT23</accession>
<evidence type="ECO:0000259" key="4">
    <source>
        <dbReference type="Pfam" id="PF01345"/>
    </source>
</evidence>
<gene>
    <name evidence="6" type="ORF">F5984_24630</name>
</gene>
<dbReference type="Pfam" id="PF01345">
    <property type="entry name" value="DUF11"/>
    <property type="match status" value="1"/>
</dbReference>
<dbReference type="GO" id="GO:0005576">
    <property type="term" value="C:extracellular region"/>
    <property type="evidence" value="ECO:0007669"/>
    <property type="project" value="UniProtKB-SubCell"/>
</dbReference>
<organism evidence="6 7">
    <name type="scientific">Rudanella paleaurantiibacter</name>
    <dbReference type="NCBI Taxonomy" id="2614655"/>
    <lineage>
        <taxon>Bacteria</taxon>
        <taxon>Pseudomonadati</taxon>
        <taxon>Bacteroidota</taxon>
        <taxon>Cytophagia</taxon>
        <taxon>Cytophagales</taxon>
        <taxon>Cytophagaceae</taxon>
        <taxon>Rudanella</taxon>
    </lineage>
</organism>
<dbReference type="InterPro" id="IPR047589">
    <property type="entry name" value="DUF11_rpt"/>
</dbReference>
<dbReference type="InterPro" id="IPR001434">
    <property type="entry name" value="OmcB-like_DUF11"/>
</dbReference>